<dbReference type="EMBL" id="JAATWM020000005">
    <property type="protein sequence ID" value="KAF9880105.1"/>
    <property type="molecule type" value="Genomic_DNA"/>
</dbReference>
<dbReference type="Gene3D" id="3.60.110.10">
    <property type="entry name" value="Carbon-nitrogen hydrolase"/>
    <property type="match status" value="1"/>
</dbReference>
<reference evidence="4" key="2">
    <citation type="submission" date="2020-11" db="EMBL/GenBank/DDBJ databases">
        <title>Whole genome sequencing of Colletotrichum sp.</title>
        <authorList>
            <person name="Li H."/>
        </authorList>
    </citation>
    <scope>NUCLEOTIDE SEQUENCE</scope>
    <source>
        <strain evidence="4">CkLH20</strain>
    </source>
</reference>
<protein>
    <recommendedName>
        <fullName evidence="3">CN hydrolase domain-containing protein</fullName>
    </recommendedName>
</protein>
<feature type="chain" id="PRO_5040307972" description="CN hydrolase domain-containing protein" evidence="2">
    <location>
        <begin position="20"/>
        <end position="362"/>
    </location>
</feature>
<name>A0A9P6IIK4_9PEZI</name>
<dbReference type="AlphaFoldDB" id="A0A9P6IIK4"/>
<evidence type="ECO:0000313" key="4">
    <source>
        <dbReference type="EMBL" id="KAF9880105.1"/>
    </source>
</evidence>
<reference evidence="4" key="1">
    <citation type="submission" date="2020-03" db="EMBL/GenBank/DDBJ databases">
        <authorList>
            <person name="He L."/>
        </authorList>
    </citation>
    <scope>NUCLEOTIDE SEQUENCE</scope>
    <source>
        <strain evidence="4">CkLH20</strain>
    </source>
</reference>
<dbReference type="InterPro" id="IPR044149">
    <property type="entry name" value="Nitrilases_CHs"/>
</dbReference>
<dbReference type="GeneID" id="62157852"/>
<keyword evidence="5" id="KW-1185">Reference proteome</keyword>
<dbReference type="GO" id="GO:0003824">
    <property type="term" value="F:catalytic activity"/>
    <property type="evidence" value="ECO:0007669"/>
    <property type="project" value="InterPro"/>
</dbReference>
<comment type="similarity">
    <text evidence="1">Belongs to the carbon-nitrogen hydrolase superfamily. Nitrilase family.</text>
</comment>
<sequence length="362" mass="40452">MLFSKTLTLAIAGAQGILAAPAFTNGTGTVDRSNLTVALVRKPPPNWPLPLTNYDYTGITFNISECVDTGIELIREAKAQGANLIAFPELWFPGFPKGLGSEFNFTQDYLPSYIDNTIVVGDEQWNRLISAIAEAGIYTILNFVEREDDFIYISQSLVDARGKILHHRRKLRPNGNERDIFSDGTLDGLKILETEYGRWGMLACWEHFWPSMTFNMWVQREHVHLAAFPYLTTNDDETASGAWEKDVVNQGVTSTYAIVSGAYTLVPSIGSSFIFDPTGERVAYMSADVSLEEFPMLYYSFDTSRFNSSATYDVNGQTSWAILSQIVDGFPDYVPKVEGEFVKHKNVSVELLQTGEYVMPSS</sequence>
<evidence type="ECO:0000256" key="1">
    <source>
        <dbReference type="ARBA" id="ARBA00008129"/>
    </source>
</evidence>
<evidence type="ECO:0000256" key="2">
    <source>
        <dbReference type="SAM" id="SignalP"/>
    </source>
</evidence>
<dbReference type="Proteomes" id="UP000781932">
    <property type="component" value="Unassembled WGS sequence"/>
</dbReference>
<evidence type="ECO:0000313" key="5">
    <source>
        <dbReference type="Proteomes" id="UP000781932"/>
    </source>
</evidence>
<accession>A0A9P6IIK4</accession>
<organism evidence="4 5">
    <name type="scientific">Colletotrichum karsti</name>
    <dbReference type="NCBI Taxonomy" id="1095194"/>
    <lineage>
        <taxon>Eukaryota</taxon>
        <taxon>Fungi</taxon>
        <taxon>Dikarya</taxon>
        <taxon>Ascomycota</taxon>
        <taxon>Pezizomycotina</taxon>
        <taxon>Sordariomycetes</taxon>
        <taxon>Hypocreomycetidae</taxon>
        <taxon>Glomerellales</taxon>
        <taxon>Glomerellaceae</taxon>
        <taxon>Colletotrichum</taxon>
        <taxon>Colletotrichum boninense species complex</taxon>
    </lineage>
</organism>
<dbReference type="RefSeq" id="XP_038749566.1">
    <property type="nucleotide sequence ID" value="XM_038884778.1"/>
</dbReference>
<evidence type="ECO:0000259" key="3">
    <source>
        <dbReference type="PROSITE" id="PS50263"/>
    </source>
</evidence>
<keyword evidence="2" id="KW-0732">Signal</keyword>
<dbReference type="InterPro" id="IPR003010">
    <property type="entry name" value="C-N_Hydrolase"/>
</dbReference>
<feature type="signal peptide" evidence="2">
    <location>
        <begin position="1"/>
        <end position="19"/>
    </location>
</feature>
<feature type="domain" description="CN hydrolase" evidence="3">
    <location>
        <begin position="35"/>
        <end position="303"/>
    </location>
</feature>
<dbReference type="InterPro" id="IPR036526">
    <property type="entry name" value="C-N_Hydrolase_sf"/>
</dbReference>
<comment type="caution">
    <text evidence="4">The sequence shown here is derived from an EMBL/GenBank/DDBJ whole genome shotgun (WGS) entry which is preliminary data.</text>
</comment>
<dbReference type="SUPFAM" id="SSF56317">
    <property type="entry name" value="Carbon-nitrogen hydrolase"/>
    <property type="match status" value="1"/>
</dbReference>
<dbReference type="PANTHER" id="PTHR46044">
    <property type="entry name" value="NITRILASE"/>
    <property type="match status" value="1"/>
</dbReference>
<dbReference type="Pfam" id="PF00795">
    <property type="entry name" value="CN_hydrolase"/>
    <property type="match status" value="1"/>
</dbReference>
<gene>
    <name evidence="4" type="ORF">CkaCkLH20_02059</name>
</gene>
<proteinExistence type="inferred from homology"/>
<dbReference type="PROSITE" id="PS50263">
    <property type="entry name" value="CN_HYDROLASE"/>
    <property type="match status" value="1"/>
</dbReference>
<dbReference type="OrthoDB" id="10250282at2759"/>
<dbReference type="PANTHER" id="PTHR46044:SF1">
    <property type="entry name" value="CN HYDROLASE DOMAIN-CONTAINING PROTEIN"/>
    <property type="match status" value="1"/>
</dbReference>